<keyword evidence="2" id="KW-1185">Reference proteome</keyword>
<dbReference type="PANTHER" id="PTHR33332">
    <property type="entry name" value="REVERSE TRANSCRIPTASE DOMAIN-CONTAINING PROTEIN"/>
    <property type="match status" value="1"/>
</dbReference>
<evidence type="ECO:0000313" key="1">
    <source>
        <dbReference type="EMBL" id="KAK4818094.1"/>
    </source>
</evidence>
<comment type="caution">
    <text evidence="1">The sequence shown here is derived from an EMBL/GenBank/DDBJ whole genome shotgun (WGS) entry which is preliminary data.</text>
</comment>
<proteinExistence type="predicted"/>
<protein>
    <submittedName>
        <fullName evidence="1">Uncharacterized protein</fullName>
    </submittedName>
</protein>
<dbReference type="AlphaFoldDB" id="A0AAN7N526"/>
<reference evidence="1 2" key="1">
    <citation type="journal article" date="2023" name="J. Hered.">
        <title>Chromosome-level genome of the wood stork (Mycteria americana) provides insight into avian chromosome evolution.</title>
        <authorList>
            <person name="Flamio R. Jr."/>
            <person name="Ramstad K.M."/>
        </authorList>
    </citation>
    <scope>NUCLEOTIDE SEQUENCE [LARGE SCALE GENOMIC DNA]</scope>
    <source>
        <strain evidence="1">JAX WOST 10</strain>
    </source>
</reference>
<gene>
    <name evidence="1" type="ORF">QYF61_005671</name>
</gene>
<evidence type="ECO:0000313" key="2">
    <source>
        <dbReference type="Proteomes" id="UP001333110"/>
    </source>
</evidence>
<organism evidence="1 2">
    <name type="scientific">Mycteria americana</name>
    <name type="common">Wood stork</name>
    <dbReference type="NCBI Taxonomy" id="33587"/>
    <lineage>
        <taxon>Eukaryota</taxon>
        <taxon>Metazoa</taxon>
        <taxon>Chordata</taxon>
        <taxon>Craniata</taxon>
        <taxon>Vertebrata</taxon>
        <taxon>Euteleostomi</taxon>
        <taxon>Archelosauria</taxon>
        <taxon>Archosauria</taxon>
        <taxon>Dinosauria</taxon>
        <taxon>Saurischia</taxon>
        <taxon>Theropoda</taxon>
        <taxon>Coelurosauria</taxon>
        <taxon>Aves</taxon>
        <taxon>Neognathae</taxon>
        <taxon>Neoaves</taxon>
        <taxon>Aequornithes</taxon>
        <taxon>Ciconiiformes</taxon>
        <taxon>Ciconiidae</taxon>
        <taxon>Mycteria</taxon>
    </lineage>
</organism>
<dbReference type="Proteomes" id="UP001333110">
    <property type="component" value="Unassembled WGS sequence"/>
</dbReference>
<accession>A0AAN7N526</accession>
<name>A0AAN7N526_MYCAM</name>
<sequence length="343" mass="38504">MRKANTLNAFFISLFTDKTIPQQPQVPEIMKEDQVRKHLNKLDIHKSMGHNKMHPHVVRELADVIKRDKKAFGSSEHGYTKGKLCLTNLIAFHDEKVDPMDKERTLSIAYLDSNNTCGCGSAAPNPAGGQSSRHTPGVNTRSNTVQQLIKNLQGGTECSFSKFTDNTKLRVEKWANSNLMKFNKGKYKVLPLARIIPCTLAETDLRDNELAARQQCALTAKKAHSNLGCIRKSITSRLKEVILLLYSALVSRPECWAQSWAPQYETGLLEQAQQKVITGGQPIAQMIAESPSLEILKIQPDIVLGNVLYVDRERATRRGLLFPTFPTLAWHESKSTLEDQRMV</sequence>
<dbReference type="EMBL" id="JAUNZN010000007">
    <property type="protein sequence ID" value="KAK4818094.1"/>
    <property type="molecule type" value="Genomic_DNA"/>
</dbReference>